<dbReference type="RefSeq" id="XP_645914.1">
    <property type="nucleotide sequence ID" value="XM_640822.1"/>
</dbReference>
<dbReference type="OMA" id="DMINTEM"/>
<dbReference type="AlphaFoldDB" id="Q55E67"/>
<gene>
    <name evidence="1" type="ORF">DDB_G0269372</name>
</gene>
<evidence type="ECO:0000313" key="1">
    <source>
        <dbReference type="EMBL" id="EAL72036.1"/>
    </source>
</evidence>
<protein>
    <submittedName>
        <fullName evidence="1">Uncharacterized protein</fullName>
    </submittedName>
</protein>
<proteinExistence type="predicted"/>
<dbReference type="Proteomes" id="UP000002195">
    <property type="component" value="Unassembled WGS sequence"/>
</dbReference>
<name>Q55E67_DICDI</name>
<reference evidence="1 2" key="1">
    <citation type="journal article" date="2005" name="Nature">
        <title>The genome of the social amoeba Dictyostelium discoideum.</title>
        <authorList>
            <consortium name="The Dictyostelium discoideum Sequencing Consortium"/>
            <person name="Eichinger L."/>
            <person name="Pachebat J.A."/>
            <person name="Glockner G."/>
            <person name="Rajandream M.A."/>
            <person name="Sucgang R."/>
            <person name="Berriman M."/>
            <person name="Song J."/>
            <person name="Olsen R."/>
            <person name="Szafranski K."/>
            <person name="Xu Q."/>
            <person name="Tunggal B."/>
            <person name="Kummerfeld S."/>
            <person name="Madera M."/>
            <person name="Konfortov B.A."/>
            <person name="Rivero F."/>
            <person name="Bankier A.T."/>
            <person name="Lehmann R."/>
            <person name="Hamlin N."/>
            <person name="Davies R."/>
            <person name="Gaudet P."/>
            <person name="Fey P."/>
            <person name="Pilcher K."/>
            <person name="Chen G."/>
            <person name="Saunders D."/>
            <person name="Sodergren E."/>
            <person name="Davis P."/>
            <person name="Kerhornou A."/>
            <person name="Nie X."/>
            <person name="Hall N."/>
            <person name="Anjard C."/>
            <person name="Hemphill L."/>
            <person name="Bason N."/>
            <person name="Farbrother P."/>
            <person name="Desany B."/>
            <person name="Just E."/>
            <person name="Morio T."/>
            <person name="Rost R."/>
            <person name="Churcher C."/>
            <person name="Cooper J."/>
            <person name="Haydock S."/>
            <person name="van Driessche N."/>
            <person name="Cronin A."/>
            <person name="Goodhead I."/>
            <person name="Muzny D."/>
            <person name="Mourier T."/>
            <person name="Pain A."/>
            <person name="Lu M."/>
            <person name="Harper D."/>
            <person name="Lindsay R."/>
            <person name="Hauser H."/>
            <person name="James K."/>
            <person name="Quiles M."/>
            <person name="Madan Babu M."/>
            <person name="Saito T."/>
            <person name="Buchrieser C."/>
            <person name="Wardroper A."/>
            <person name="Felder M."/>
            <person name="Thangavelu M."/>
            <person name="Johnson D."/>
            <person name="Knights A."/>
            <person name="Loulseged H."/>
            <person name="Mungall K."/>
            <person name="Oliver K."/>
            <person name="Price C."/>
            <person name="Quail M.A."/>
            <person name="Urushihara H."/>
            <person name="Hernandez J."/>
            <person name="Rabbinowitsch E."/>
            <person name="Steffen D."/>
            <person name="Sanders M."/>
            <person name="Ma J."/>
            <person name="Kohara Y."/>
            <person name="Sharp S."/>
            <person name="Simmonds M."/>
            <person name="Spiegler S."/>
            <person name="Tivey A."/>
            <person name="Sugano S."/>
            <person name="White B."/>
            <person name="Walker D."/>
            <person name="Woodward J."/>
            <person name="Winckler T."/>
            <person name="Tanaka Y."/>
            <person name="Shaulsky G."/>
            <person name="Schleicher M."/>
            <person name="Weinstock G."/>
            <person name="Rosenthal A."/>
            <person name="Cox E.C."/>
            <person name="Chisholm R.L."/>
            <person name="Gibbs R."/>
            <person name="Loomis W.F."/>
            <person name="Platzer M."/>
            <person name="Kay R.R."/>
            <person name="Williams J."/>
            <person name="Dear P.H."/>
            <person name="Noegel A.A."/>
            <person name="Barrell B."/>
            <person name="Kuspa A."/>
        </authorList>
    </citation>
    <scope>NUCLEOTIDE SEQUENCE [LARGE SCALE GENOMIC DNA]</scope>
    <source>
        <strain evidence="1 2">AX4</strain>
    </source>
</reference>
<evidence type="ECO:0000313" key="2">
    <source>
        <dbReference type="Proteomes" id="UP000002195"/>
    </source>
</evidence>
<organism evidence="1 2">
    <name type="scientific">Dictyostelium discoideum</name>
    <name type="common">Social amoeba</name>
    <dbReference type="NCBI Taxonomy" id="44689"/>
    <lineage>
        <taxon>Eukaryota</taxon>
        <taxon>Amoebozoa</taxon>
        <taxon>Evosea</taxon>
        <taxon>Eumycetozoa</taxon>
        <taxon>Dictyostelia</taxon>
        <taxon>Dictyosteliales</taxon>
        <taxon>Dictyosteliaceae</taxon>
        <taxon>Dictyostelium</taxon>
    </lineage>
</organism>
<dbReference type="HOGENOM" id="CLU_1655427_0_0_1"/>
<sequence>MTHSDQPSFGKKLFNAGVFGSVGGAVVAFNKTFNHSVFVDDPKKFIQSSKGFYGKAVGSGIIACMAYTGTKHVLEQARGTEDYLNNTAGSIVTAFCLGAFTNSLKVGVRSGLLLIPLTILTDMINTEMNSSQNLIDSRYDTQGKAKLVIHNKMEELNAQN</sequence>
<dbReference type="PaxDb" id="44689-DDB0190213"/>
<dbReference type="GeneID" id="8616855"/>
<dbReference type="KEGG" id="ddi:DDB_G0269372"/>
<dbReference type="eggNOG" id="ENOG502RI1K">
    <property type="taxonomic scope" value="Eukaryota"/>
</dbReference>
<keyword evidence="2" id="KW-1185">Reference proteome</keyword>
<dbReference type="EMBL" id="AAFI02000005">
    <property type="protein sequence ID" value="EAL72036.1"/>
    <property type="molecule type" value="Genomic_DNA"/>
</dbReference>
<dbReference type="VEuPathDB" id="AmoebaDB:DDB_G0269372"/>
<dbReference type="InParanoid" id="Q55E67"/>
<accession>Q55E67</accession>
<dbReference type="dictyBase" id="DDB_G0269372"/>
<comment type="caution">
    <text evidence="1">The sequence shown here is derived from an EMBL/GenBank/DDBJ whole genome shotgun (WGS) entry which is preliminary data.</text>
</comment>